<gene>
    <name evidence="1" type="ORF">JAO74_10240</name>
</gene>
<comment type="caution">
    <text evidence="1">The sequence shown here is derived from an EMBL/GenBank/DDBJ whole genome shotgun (WGS) entry which is preliminary data.</text>
</comment>
<dbReference type="RefSeq" id="WP_199037595.1">
    <property type="nucleotide sequence ID" value="NZ_JAELXS010000005.1"/>
</dbReference>
<reference evidence="2" key="1">
    <citation type="submission" date="2020-12" db="EMBL/GenBank/DDBJ databases">
        <title>Hymenobacter sp.</title>
        <authorList>
            <person name="Kim M.K."/>
        </authorList>
    </citation>
    <scope>NUCLEOTIDE SEQUENCE [LARGE SCALE GENOMIC DNA]</scope>
    <source>
        <strain evidence="2">BT553</strain>
    </source>
</reference>
<protein>
    <submittedName>
        <fullName evidence="1">Uncharacterized protein</fullName>
    </submittedName>
</protein>
<name>A0ABS0XQ58_9SPHN</name>
<keyword evidence="2" id="KW-1185">Reference proteome</keyword>
<evidence type="ECO:0000313" key="2">
    <source>
        <dbReference type="Proteomes" id="UP000640426"/>
    </source>
</evidence>
<evidence type="ECO:0000313" key="1">
    <source>
        <dbReference type="EMBL" id="MBJ6122170.1"/>
    </source>
</evidence>
<accession>A0ABS0XQ58</accession>
<dbReference type="EMBL" id="JAELXS010000005">
    <property type="protein sequence ID" value="MBJ6122170.1"/>
    <property type="molecule type" value="Genomic_DNA"/>
</dbReference>
<proteinExistence type="predicted"/>
<sequence>MDLTHSSFDGIVDIAALPEDLGTLMIDLSARQETSPTAVVQSGLAPAGPGTGPMAAVAVMGGGLLAPTHGAFNPRVAVRLSRWKDR</sequence>
<organism evidence="1 2">
    <name type="scientific">Sphingomonas mollis</name>
    <dbReference type="NCBI Taxonomy" id="2795726"/>
    <lineage>
        <taxon>Bacteria</taxon>
        <taxon>Pseudomonadati</taxon>
        <taxon>Pseudomonadota</taxon>
        <taxon>Alphaproteobacteria</taxon>
        <taxon>Sphingomonadales</taxon>
        <taxon>Sphingomonadaceae</taxon>
        <taxon>Sphingomonas</taxon>
    </lineage>
</organism>
<dbReference type="Proteomes" id="UP000640426">
    <property type="component" value="Unassembled WGS sequence"/>
</dbReference>